<proteinExistence type="predicted"/>
<dbReference type="OrthoDB" id="9808778at2"/>
<dbReference type="SUPFAM" id="SSF82171">
    <property type="entry name" value="DPP6 N-terminal domain-like"/>
    <property type="match status" value="1"/>
</dbReference>
<dbReference type="Proteomes" id="UP000198959">
    <property type="component" value="Unassembled WGS sequence"/>
</dbReference>
<evidence type="ECO:0000256" key="1">
    <source>
        <dbReference type="SAM" id="MobiDB-lite"/>
    </source>
</evidence>
<dbReference type="EMBL" id="FMHW01000002">
    <property type="protein sequence ID" value="SCL38486.1"/>
    <property type="molecule type" value="Genomic_DNA"/>
</dbReference>
<name>A0A1C6T9K8_9ACTN</name>
<dbReference type="Pfam" id="PF07676">
    <property type="entry name" value="PD40"/>
    <property type="match status" value="2"/>
</dbReference>
<dbReference type="Pfam" id="PF04122">
    <property type="entry name" value="CW_binding_2"/>
    <property type="match status" value="3"/>
</dbReference>
<dbReference type="InterPro" id="IPR007253">
    <property type="entry name" value="Cell_wall-bd_2"/>
</dbReference>
<dbReference type="STRING" id="145854.GA0074692_5028"/>
<organism evidence="2 3">
    <name type="scientific">Micromonospora pallida</name>
    <dbReference type="NCBI Taxonomy" id="145854"/>
    <lineage>
        <taxon>Bacteria</taxon>
        <taxon>Bacillati</taxon>
        <taxon>Actinomycetota</taxon>
        <taxon>Actinomycetes</taxon>
        <taxon>Micromonosporales</taxon>
        <taxon>Micromonosporaceae</taxon>
        <taxon>Micromonospora</taxon>
    </lineage>
</organism>
<evidence type="ECO:0000313" key="2">
    <source>
        <dbReference type="EMBL" id="SCL38486.1"/>
    </source>
</evidence>
<gene>
    <name evidence="2" type="ORF">GA0074692_5028</name>
</gene>
<dbReference type="InterPro" id="IPR051922">
    <property type="entry name" value="Bact_Sporulation_Assoc"/>
</dbReference>
<dbReference type="InterPro" id="IPR011659">
    <property type="entry name" value="WD40"/>
</dbReference>
<dbReference type="Gene3D" id="3.40.50.12090">
    <property type="match status" value="1"/>
</dbReference>
<accession>A0A1C6T9K8</accession>
<dbReference type="RefSeq" id="WP_091648039.1">
    <property type="nucleotide sequence ID" value="NZ_FMHW01000002.1"/>
</dbReference>
<dbReference type="AlphaFoldDB" id="A0A1C6T9K8"/>
<evidence type="ECO:0000313" key="3">
    <source>
        <dbReference type="Proteomes" id="UP000198959"/>
    </source>
</evidence>
<feature type="region of interest" description="Disordered" evidence="1">
    <location>
        <begin position="141"/>
        <end position="166"/>
    </location>
</feature>
<feature type="compositionally biased region" description="Basic and acidic residues" evidence="1">
    <location>
        <begin position="150"/>
        <end position="166"/>
    </location>
</feature>
<dbReference type="PANTHER" id="PTHR30032">
    <property type="entry name" value="N-ACETYLMURAMOYL-L-ALANINE AMIDASE-RELATED"/>
    <property type="match status" value="1"/>
</dbReference>
<dbReference type="PANTHER" id="PTHR30032:SF8">
    <property type="entry name" value="GERMINATION-SPECIFIC N-ACETYLMURAMOYL-L-ALANINE AMIDASE"/>
    <property type="match status" value="1"/>
</dbReference>
<reference evidence="3" key="1">
    <citation type="submission" date="2016-06" db="EMBL/GenBank/DDBJ databases">
        <authorList>
            <person name="Varghese N."/>
            <person name="Submissions Spin"/>
        </authorList>
    </citation>
    <scope>NUCLEOTIDE SEQUENCE [LARGE SCALE GENOMIC DNA]</scope>
    <source>
        <strain evidence="3">DSM 43817</strain>
    </source>
</reference>
<protein>
    <submittedName>
        <fullName evidence="2">WD40-like Beta Propeller Repeat</fullName>
    </submittedName>
</protein>
<sequence length="638" mass="65831">MSFSPTVRGPLAFASTLVLGVGVLVGAGPAGASLPGLGNVLSTSDGGTSIRFYFNPGWPASYEHDDPVRHASWSPDGSVAAYVDPRGGIATLRFTGEGYFPRFLPAGNALRESPTWQGDGANLYWAQKPAGEPWQIRTAPSTAFSGDRQVTPDDGSHYRNPDAGPDHRVVFQRQADDGTGQPTGPSSVVLYDPAKPAAERITEVDPYGSNPAFSPDGTKVAFIRAGQIVVSDLSGASERAVTRNSYVYDNPTWSPDGQTIAANMDGIGVVTAAADGSQYAAPPLVARDNGVPAYQPRRYDRVVRLTGETRFSTAAAVSQSHWRTAADASDQRERAGAVVLSRSDTFADALGGSALAAAKRGPLLMTPPTSLDADTRTELLRVLAPGGTVYLLGSPGAISTGVESAVQALGFTVKRLAGADRFGTSVAIAKEIDPTPAKVLLATGMDFPDALAAGAAAGSLNRSGGTGSAVVLLTNDDVLPTATRNFLDTLPAQERTIYGVGRFAAQAATGYDPGAERLIGPDRYGTAYRVAEAFFAGPTHVGLATGVDWPDALAGGALVGALGGPLMLTPGTATDLDDAAAQTLIGASGSVREVLVFGSPAVVHERQRARAGQLVSGPIGYVTVINATDVRATSAVRP</sequence>
<dbReference type="InterPro" id="IPR011042">
    <property type="entry name" value="6-blade_b-propeller_TolB-like"/>
</dbReference>
<dbReference type="Gene3D" id="2.120.10.30">
    <property type="entry name" value="TolB, C-terminal domain"/>
    <property type="match status" value="2"/>
</dbReference>
<keyword evidence="3" id="KW-1185">Reference proteome</keyword>